<comment type="caution">
    <text evidence="1">The sequence shown here is derived from an EMBL/GenBank/DDBJ whole genome shotgun (WGS) entry which is preliminary data.</text>
</comment>
<organism evidence="1 2">
    <name type="scientific">Rhizopogon vesiculosus</name>
    <dbReference type="NCBI Taxonomy" id="180088"/>
    <lineage>
        <taxon>Eukaryota</taxon>
        <taxon>Fungi</taxon>
        <taxon>Dikarya</taxon>
        <taxon>Basidiomycota</taxon>
        <taxon>Agaricomycotina</taxon>
        <taxon>Agaricomycetes</taxon>
        <taxon>Agaricomycetidae</taxon>
        <taxon>Boletales</taxon>
        <taxon>Suillineae</taxon>
        <taxon>Rhizopogonaceae</taxon>
        <taxon>Rhizopogon</taxon>
    </lineage>
</organism>
<reference evidence="1 2" key="1">
    <citation type="submission" date="2016-03" db="EMBL/GenBank/DDBJ databases">
        <title>Comparative genomics of the ectomycorrhizal sister species Rhizopogon vinicolor and Rhizopogon vesiculosus (Basidiomycota: Boletales) reveals a divergence of the mating type B locus.</title>
        <authorList>
            <person name="Mujic A.B."/>
            <person name="Kuo A."/>
            <person name="Tritt A."/>
            <person name="Lipzen A."/>
            <person name="Chen C."/>
            <person name="Johnson J."/>
            <person name="Sharma A."/>
            <person name="Barry K."/>
            <person name="Grigoriev I.V."/>
            <person name="Spatafora J.W."/>
        </authorList>
    </citation>
    <scope>NUCLEOTIDE SEQUENCE [LARGE SCALE GENOMIC DNA]</scope>
    <source>
        <strain evidence="1 2">AM-OR11-056</strain>
    </source>
</reference>
<protein>
    <submittedName>
        <fullName evidence="1">Uncharacterized protein</fullName>
    </submittedName>
</protein>
<dbReference type="EMBL" id="LVVM01002018">
    <property type="protein sequence ID" value="OJA17415.1"/>
    <property type="molecule type" value="Genomic_DNA"/>
</dbReference>
<gene>
    <name evidence="1" type="ORF">AZE42_12134</name>
</gene>
<accession>A0A1J8Q9R6</accession>
<proteinExistence type="predicted"/>
<keyword evidence="2" id="KW-1185">Reference proteome</keyword>
<name>A0A1J8Q9R6_9AGAM</name>
<dbReference type="Proteomes" id="UP000183567">
    <property type="component" value="Unassembled WGS sequence"/>
</dbReference>
<evidence type="ECO:0000313" key="2">
    <source>
        <dbReference type="Proteomes" id="UP000183567"/>
    </source>
</evidence>
<sequence length="27" mass="2958">MSCPPESSILSLSQHYHTAALIFLLAQ</sequence>
<evidence type="ECO:0000313" key="1">
    <source>
        <dbReference type="EMBL" id="OJA17415.1"/>
    </source>
</evidence>
<dbReference type="AlphaFoldDB" id="A0A1J8Q9R6"/>